<keyword evidence="5" id="KW-1185">Reference proteome</keyword>
<dbReference type="SUPFAM" id="SSF55781">
    <property type="entry name" value="GAF domain-like"/>
    <property type="match status" value="1"/>
</dbReference>
<organism evidence="4 5">
    <name type="scientific">Cryobacterium cheniae</name>
    <dbReference type="NCBI Taxonomy" id="1259262"/>
    <lineage>
        <taxon>Bacteria</taxon>
        <taxon>Bacillati</taxon>
        <taxon>Actinomycetota</taxon>
        <taxon>Actinomycetes</taxon>
        <taxon>Micrococcales</taxon>
        <taxon>Microbacteriaceae</taxon>
        <taxon>Cryobacterium</taxon>
    </lineage>
</organism>
<dbReference type="Gene3D" id="1.10.10.10">
    <property type="entry name" value="Winged helix-like DNA-binding domain superfamily/Winged helix DNA-binding domain"/>
    <property type="match status" value="1"/>
</dbReference>
<accession>A0A4R8XN70</accession>
<evidence type="ECO:0000256" key="1">
    <source>
        <dbReference type="ARBA" id="ARBA00023015"/>
    </source>
</evidence>
<evidence type="ECO:0000256" key="2">
    <source>
        <dbReference type="ARBA" id="ARBA00023163"/>
    </source>
</evidence>
<dbReference type="OrthoDB" id="7466251at2"/>
<keyword evidence="1" id="KW-0805">Transcription regulation</keyword>
<dbReference type="Gene3D" id="3.30.450.40">
    <property type="match status" value="1"/>
</dbReference>
<dbReference type="EMBL" id="SOGN01000046">
    <property type="protein sequence ID" value="TFC79226.1"/>
    <property type="molecule type" value="Genomic_DNA"/>
</dbReference>
<sequence length="286" mass="30225">MDSSAPSDTTPSACFLALFGPSLRDGVAYLHCPVRHVISEGGRNDLVFKTPNLAPRRPDDVMHDSKNDFVVAEPPDLCLPFIDNLGVTGVSIAVFGPRGGQSTICSSDSIAARIDELQFDLGEGPQWATLKSGVPTLVPDVSTGTHDSWPIFAASIGSLHVGALFSFPLLMGAATVGTVGLYRRTAGALSPQHLEIAVTLASALTDVAVRHAIAGADNEDAGESMVTPAMRREVHQATGMILVQLDTTATIAYSRLQAHAFASGRTVQDIARDVVSRHLSFRSLPE</sequence>
<dbReference type="InterPro" id="IPR003018">
    <property type="entry name" value="GAF"/>
</dbReference>
<evidence type="ECO:0000313" key="5">
    <source>
        <dbReference type="Proteomes" id="UP000298433"/>
    </source>
</evidence>
<dbReference type="InterPro" id="IPR005561">
    <property type="entry name" value="ANTAR"/>
</dbReference>
<dbReference type="Pfam" id="PF13185">
    <property type="entry name" value="GAF_2"/>
    <property type="match status" value="1"/>
</dbReference>
<protein>
    <submittedName>
        <fullName evidence="4">ANTAR domain-containing protein</fullName>
    </submittedName>
</protein>
<evidence type="ECO:0000259" key="3">
    <source>
        <dbReference type="SMART" id="SM01012"/>
    </source>
</evidence>
<comment type="caution">
    <text evidence="4">The sequence shown here is derived from an EMBL/GenBank/DDBJ whole genome shotgun (WGS) entry which is preliminary data.</text>
</comment>
<dbReference type="AlphaFoldDB" id="A0A4R8XN70"/>
<dbReference type="GO" id="GO:0003723">
    <property type="term" value="F:RNA binding"/>
    <property type="evidence" value="ECO:0007669"/>
    <property type="project" value="InterPro"/>
</dbReference>
<reference evidence="4 5" key="1">
    <citation type="submission" date="2019-03" db="EMBL/GenBank/DDBJ databases">
        <title>Genomics of glacier-inhabiting Cryobacterium strains.</title>
        <authorList>
            <person name="Liu Q."/>
            <person name="Xin Y.-H."/>
        </authorList>
    </citation>
    <scope>NUCLEOTIDE SEQUENCE [LARGE SCALE GENOMIC DNA]</scope>
    <source>
        <strain evidence="4 5">TMT2-48-2</strain>
    </source>
</reference>
<name>A0A4R8XN70_9MICO</name>
<dbReference type="SMART" id="SM01012">
    <property type="entry name" value="ANTAR"/>
    <property type="match status" value="1"/>
</dbReference>
<dbReference type="Proteomes" id="UP000298433">
    <property type="component" value="Unassembled WGS sequence"/>
</dbReference>
<dbReference type="InterPro" id="IPR029016">
    <property type="entry name" value="GAF-like_dom_sf"/>
</dbReference>
<proteinExistence type="predicted"/>
<dbReference type="InterPro" id="IPR036388">
    <property type="entry name" value="WH-like_DNA-bd_sf"/>
</dbReference>
<evidence type="ECO:0000313" key="4">
    <source>
        <dbReference type="EMBL" id="TFC79226.1"/>
    </source>
</evidence>
<keyword evidence="2" id="KW-0804">Transcription</keyword>
<dbReference type="Pfam" id="PF03861">
    <property type="entry name" value="ANTAR"/>
    <property type="match status" value="1"/>
</dbReference>
<feature type="domain" description="ANTAR" evidence="3">
    <location>
        <begin position="205"/>
        <end position="275"/>
    </location>
</feature>
<gene>
    <name evidence="4" type="ORF">E3T23_11160</name>
</gene>